<evidence type="ECO:0000313" key="2">
    <source>
        <dbReference type="Proteomes" id="UP001375539"/>
    </source>
</evidence>
<keyword evidence="2" id="KW-1185">Reference proteome</keyword>
<gene>
    <name evidence="1" type="ORF">WKI58_14460</name>
</gene>
<dbReference type="EMBL" id="JBBKAI010000002">
    <property type="protein sequence ID" value="MEJ8657711.1"/>
    <property type="molecule type" value="Genomic_DNA"/>
</dbReference>
<comment type="caution">
    <text evidence="1">The sequence shown here is derived from an EMBL/GenBank/DDBJ whole genome shotgun (WGS) entry which is preliminary data.</text>
</comment>
<organism evidence="1 2">
    <name type="scientific">Streptomyces pratisoli</name>
    <dbReference type="NCBI Taxonomy" id="3139917"/>
    <lineage>
        <taxon>Bacteria</taxon>
        <taxon>Bacillati</taxon>
        <taxon>Actinomycetota</taxon>
        <taxon>Actinomycetes</taxon>
        <taxon>Kitasatosporales</taxon>
        <taxon>Streptomycetaceae</taxon>
        <taxon>Streptomyces</taxon>
    </lineage>
</organism>
<evidence type="ECO:0000313" key="1">
    <source>
        <dbReference type="EMBL" id="MEJ8657711.1"/>
    </source>
</evidence>
<accession>A0ACC6QHA7</accession>
<protein>
    <submittedName>
        <fullName evidence="1">Uncharacterized protein</fullName>
    </submittedName>
</protein>
<proteinExistence type="predicted"/>
<sequence length="298" mass="31339">MADPPRAAVRELTVLPRAPLVAAVAALLYALWPSAQAPTAAAAEQEWTAEPAVGGRPYVYLEGLPGTVLEDRVSVTNRGARPLTVRLSTTGPKWLAFAENPVTVPARTRADVPFAMTVPASAAPGDRSARIVASADGREVAVPVHVRVGGPELAALTVEDVRVDGDLIRYTLVNRGNTVLTPRLSVRADGLTGELLRRPARALSAELGPGRRLDLTEPWPDRPALDSVDITLRATAPGAEPAEATVSALYVRWGPVIAGVLGLGAAAGCLALWRARARPAPHEPTSPERHLAQAGVQR</sequence>
<dbReference type="Proteomes" id="UP001375539">
    <property type="component" value="Unassembled WGS sequence"/>
</dbReference>
<name>A0ACC6QHA7_9ACTN</name>
<reference evidence="1" key="1">
    <citation type="submission" date="2024-03" db="EMBL/GenBank/DDBJ databases">
        <title>Novel Streptomyces species of biotechnological and ecological value are a feature of Machair soil.</title>
        <authorList>
            <person name="Prole J.R."/>
            <person name="Goodfellow M."/>
            <person name="Allenby N."/>
            <person name="Ward A.C."/>
        </authorList>
    </citation>
    <scope>NUCLEOTIDE SEQUENCE</scope>
    <source>
        <strain evidence="1">MS1.AVA.4</strain>
    </source>
</reference>